<dbReference type="RefSeq" id="WP_123529467.1">
    <property type="nucleotide sequence ID" value="NZ_MOBU01000001.1"/>
</dbReference>
<proteinExistence type="predicted"/>
<gene>
    <name evidence="3" type="ORF">BK671_02030</name>
</gene>
<keyword evidence="2" id="KW-0480">Metal-thiolate cluster</keyword>
<comment type="caution">
    <text evidence="3">The sequence shown here is derived from an EMBL/GenBank/DDBJ whole genome shotgun (WGS) entry which is preliminary data.</text>
</comment>
<protein>
    <submittedName>
        <fullName evidence="3">Metallothionein</fullName>
    </submittedName>
</protein>
<sequence>MPDKKCDCPGCKCTIKEGDHSYAVHGKHYCCEACAHHHKSGEECSSKGCHCAHPK</sequence>
<dbReference type="SUPFAM" id="SSF57868">
    <property type="entry name" value="Metallothionein"/>
    <property type="match status" value="1"/>
</dbReference>
<keyword evidence="1" id="KW-0479">Metal-binding</keyword>
<dbReference type="Proteomes" id="UP000285757">
    <property type="component" value="Unassembled WGS sequence"/>
</dbReference>
<name>A0A423LWI1_PSEFL</name>
<dbReference type="Gene3D" id="2.30.170.10">
    <property type="match status" value="1"/>
</dbReference>
<dbReference type="Pfam" id="PF02069">
    <property type="entry name" value="Metallothio_Pro"/>
    <property type="match status" value="1"/>
</dbReference>
<evidence type="ECO:0000256" key="1">
    <source>
        <dbReference type="ARBA" id="ARBA00022723"/>
    </source>
</evidence>
<organism evidence="3 4">
    <name type="scientific">Pseudomonas fluorescens</name>
    <dbReference type="NCBI Taxonomy" id="294"/>
    <lineage>
        <taxon>Bacteria</taxon>
        <taxon>Pseudomonadati</taxon>
        <taxon>Pseudomonadota</taxon>
        <taxon>Gammaproteobacteria</taxon>
        <taxon>Pseudomonadales</taxon>
        <taxon>Pseudomonadaceae</taxon>
        <taxon>Pseudomonas</taxon>
    </lineage>
</organism>
<dbReference type="GO" id="GO:0046872">
    <property type="term" value="F:metal ion binding"/>
    <property type="evidence" value="ECO:0007669"/>
    <property type="project" value="UniProtKB-KW"/>
</dbReference>
<dbReference type="AlphaFoldDB" id="A0A423LWI1"/>
<evidence type="ECO:0000313" key="3">
    <source>
        <dbReference type="EMBL" id="RON72659.1"/>
    </source>
</evidence>
<evidence type="ECO:0000313" key="4">
    <source>
        <dbReference type="Proteomes" id="UP000285757"/>
    </source>
</evidence>
<dbReference type="InterPro" id="IPR017854">
    <property type="entry name" value="Metalthion_dom_sf"/>
</dbReference>
<accession>A0A423LWI1</accession>
<dbReference type="EMBL" id="MOBU01000001">
    <property type="protein sequence ID" value="RON72659.1"/>
    <property type="molecule type" value="Genomic_DNA"/>
</dbReference>
<reference evidence="3 4" key="1">
    <citation type="submission" date="2016-10" db="EMBL/GenBank/DDBJ databases">
        <title>Comparative genome analysis of multiple Pseudomonas spp. focuses on biocontrol and plant growth promoting traits.</title>
        <authorList>
            <person name="Tao X.-Y."/>
            <person name="Taylor C.G."/>
        </authorList>
    </citation>
    <scope>NUCLEOTIDE SEQUENCE [LARGE SCALE GENOMIC DNA]</scope>
    <source>
        <strain evidence="3 4">24D3</strain>
    </source>
</reference>
<evidence type="ECO:0000256" key="2">
    <source>
        <dbReference type="ARBA" id="ARBA00022851"/>
    </source>
</evidence>
<dbReference type="InterPro" id="IPR000518">
    <property type="entry name" value="Metalthion_fam14_prok"/>
</dbReference>